<dbReference type="EMBL" id="CP013099">
    <property type="protein sequence ID" value="ALP53979.1"/>
    <property type="molecule type" value="Genomic_DNA"/>
</dbReference>
<dbReference type="InterPro" id="IPR010982">
    <property type="entry name" value="Lambda_DNA-bd_dom_sf"/>
</dbReference>
<dbReference type="InterPro" id="IPR001387">
    <property type="entry name" value="Cro/C1-type_HTH"/>
</dbReference>
<gene>
    <name evidence="2" type="ORF">Tel_13005</name>
</gene>
<dbReference type="Proteomes" id="UP000055136">
    <property type="component" value="Chromosome"/>
</dbReference>
<dbReference type="Pfam" id="PF01381">
    <property type="entry name" value="HTH_3"/>
    <property type="match status" value="1"/>
</dbReference>
<evidence type="ECO:0000313" key="3">
    <source>
        <dbReference type="Proteomes" id="UP000055136"/>
    </source>
</evidence>
<proteinExistence type="predicted"/>
<dbReference type="KEGG" id="tee:Tel_13005"/>
<evidence type="ECO:0000313" key="2">
    <source>
        <dbReference type="EMBL" id="ALP53979.1"/>
    </source>
</evidence>
<dbReference type="GO" id="GO:0003677">
    <property type="term" value="F:DNA binding"/>
    <property type="evidence" value="ECO:0007669"/>
    <property type="project" value="InterPro"/>
</dbReference>
<dbReference type="Gene3D" id="1.10.260.40">
    <property type="entry name" value="lambda repressor-like DNA-binding domains"/>
    <property type="match status" value="1"/>
</dbReference>
<accession>A0A0S2TFP1</accession>
<protein>
    <recommendedName>
        <fullName evidence="1">HTH cro/C1-type domain-containing protein</fullName>
    </recommendedName>
</protein>
<dbReference type="STRING" id="1748243.Tel_13005"/>
<dbReference type="PROSITE" id="PS50943">
    <property type="entry name" value="HTH_CROC1"/>
    <property type="match status" value="1"/>
</dbReference>
<name>A0A0S2TFP1_9GAMM</name>
<dbReference type="SUPFAM" id="SSF47413">
    <property type="entry name" value="lambda repressor-like DNA-binding domains"/>
    <property type="match status" value="1"/>
</dbReference>
<evidence type="ECO:0000259" key="1">
    <source>
        <dbReference type="PROSITE" id="PS50943"/>
    </source>
</evidence>
<dbReference type="CDD" id="cd00093">
    <property type="entry name" value="HTH_XRE"/>
    <property type="match status" value="1"/>
</dbReference>
<reference evidence="2" key="1">
    <citation type="submission" date="2015-10" db="EMBL/GenBank/DDBJ databases">
        <title>Description of Candidatus Tenderia electrophaga gen. nov, sp. nov., an Uncultivated Electroautotroph from a Biocathode Enrichment.</title>
        <authorList>
            <person name="Eddie B.J."/>
            <person name="Malanoski A.P."/>
            <person name="Wang Z."/>
            <person name="Hall R.J."/>
            <person name="Oh S.D."/>
            <person name="Heiner C."/>
            <person name="Lin B."/>
            <person name="Strycharz-Glaven S.M."/>
        </authorList>
    </citation>
    <scope>NUCLEOTIDE SEQUENCE [LARGE SCALE GENOMIC DNA]</scope>
    <source>
        <strain evidence="2">NRL1</strain>
    </source>
</reference>
<feature type="domain" description="HTH cro/C1-type" evidence="1">
    <location>
        <begin position="61"/>
        <end position="108"/>
    </location>
</feature>
<organism evidence="2 3">
    <name type="scientific">Candidatus Tenderia electrophaga</name>
    <dbReference type="NCBI Taxonomy" id="1748243"/>
    <lineage>
        <taxon>Bacteria</taxon>
        <taxon>Pseudomonadati</taxon>
        <taxon>Pseudomonadota</taxon>
        <taxon>Gammaproteobacteria</taxon>
        <taxon>Candidatus Tenderiales</taxon>
        <taxon>Candidatus Tenderiaceae</taxon>
        <taxon>Candidatus Tenderia</taxon>
    </lineage>
</organism>
<keyword evidence="3" id="KW-1185">Reference proteome</keyword>
<sequence>MSSTAKKIQVIQSLDGKPEYVLVPYSVYRALKTKIDDALAKQPADEDFHPFSLDEYVDNPVALARIKARLSQQELAERMGISQAYISKIENQEKVTAKVMGKVTAALKRKS</sequence>
<dbReference type="AlphaFoldDB" id="A0A0S2TFP1"/>